<name>A0A0B6Z7F2_9EUPU</name>
<protein>
    <submittedName>
        <fullName evidence="2">Uncharacterized protein</fullName>
    </submittedName>
</protein>
<proteinExistence type="predicted"/>
<keyword evidence="1" id="KW-0812">Transmembrane</keyword>
<evidence type="ECO:0000256" key="1">
    <source>
        <dbReference type="SAM" id="Phobius"/>
    </source>
</evidence>
<keyword evidence="1" id="KW-0472">Membrane</keyword>
<gene>
    <name evidence="2" type="primary">ORF49000</name>
</gene>
<organism evidence="2">
    <name type="scientific">Arion vulgaris</name>
    <dbReference type="NCBI Taxonomy" id="1028688"/>
    <lineage>
        <taxon>Eukaryota</taxon>
        <taxon>Metazoa</taxon>
        <taxon>Spiralia</taxon>
        <taxon>Lophotrochozoa</taxon>
        <taxon>Mollusca</taxon>
        <taxon>Gastropoda</taxon>
        <taxon>Heterobranchia</taxon>
        <taxon>Euthyneura</taxon>
        <taxon>Panpulmonata</taxon>
        <taxon>Eupulmonata</taxon>
        <taxon>Stylommatophora</taxon>
        <taxon>Helicina</taxon>
        <taxon>Arionoidea</taxon>
        <taxon>Arionidae</taxon>
        <taxon>Arion</taxon>
    </lineage>
</organism>
<dbReference type="AlphaFoldDB" id="A0A0B6Z7F2"/>
<sequence length="100" mass="11271">MFSYRVVILEKNPVFVLNSSTQWVIYSQHQVLIYSTQLLVEHRDSTVVCNFFPVFGCFLYGFAGLSSLLQFLKKTLSPALSKMSASCQLSLFASFSLVSD</sequence>
<dbReference type="EMBL" id="HACG01016780">
    <property type="protein sequence ID" value="CEK63645.1"/>
    <property type="molecule type" value="Transcribed_RNA"/>
</dbReference>
<accession>A0A0B6Z7F2</accession>
<feature type="transmembrane region" description="Helical" evidence="1">
    <location>
        <begin position="51"/>
        <end position="72"/>
    </location>
</feature>
<reference evidence="2" key="1">
    <citation type="submission" date="2014-12" db="EMBL/GenBank/DDBJ databases">
        <title>Insight into the proteome of Arion vulgaris.</title>
        <authorList>
            <person name="Aradska J."/>
            <person name="Bulat T."/>
            <person name="Smidak R."/>
            <person name="Sarate P."/>
            <person name="Gangsoo J."/>
            <person name="Sialana F."/>
            <person name="Bilban M."/>
            <person name="Lubec G."/>
        </authorList>
    </citation>
    <scope>NUCLEOTIDE SEQUENCE</scope>
    <source>
        <tissue evidence="2">Skin</tissue>
    </source>
</reference>
<keyword evidence="1" id="KW-1133">Transmembrane helix</keyword>
<evidence type="ECO:0000313" key="2">
    <source>
        <dbReference type="EMBL" id="CEK63645.1"/>
    </source>
</evidence>